<keyword evidence="2" id="KW-0808">Transferase</keyword>
<comment type="caution">
    <text evidence="3">The sequence shown here is derived from an EMBL/GenBank/DDBJ whole genome shotgun (WGS) entry which is preliminary data.</text>
</comment>
<dbReference type="InterPro" id="IPR029063">
    <property type="entry name" value="SAM-dependent_MTases_sf"/>
</dbReference>
<name>A0ABP7SIJ4_9PSEU</name>
<dbReference type="PANTHER" id="PTHR43619">
    <property type="entry name" value="S-ADENOSYL-L-METHIONINE-DEPENDENT METHYLTRANSFERASE YKTD-RELATED"/>
    <property type="match status" value="1"/>
</dbReference>
<accession>A0ABP7SIJ4</accession>
<protein>
    <submittedName>
        <fullName evidence="3">Class I SAM-dependent methyltransferase</fullName>
    </submittedName>
</protein>
<dbReference type="GO" id="GO:0008168">
    <property type="term" value="F:methyltransferase activity"/>
    <property type="evidence" value="ECO:0007669"/>
    <property type="project" value="UniProtKB-KW"/>
</dbReference>
<dbReference type="Pfam" id="PF04072">
    <property type="entry name" value="LCM"/>
    <property type="match status" value="1"/>
</dbReference>
<dbReference type="SUPFAM" id="SSF53335">
    <property type="entry name" value="S-adenosyl-L-methionine-dependent methyltransferases"/>
    <property type="match status" value="1"/>
</dbReference>
<dbReference type="GO" id="GO:0032259">
    <property type="term" value="P:methylation"/>
    <property type="evidence" value="ECO:0007669"/>
    <property type="project" value="UniProtKB-KW"/>
</dbReference>
<keyword evidence="4" id="KW-1185">Reference proteome</keyword>
<dbReference type="InterPro" id="IPR007213">
    <property type="entry name" value="Ppm1/Ppm2/Tcmp"/>
</dbReference>
<dbReference type="Proteomes" id="UP001501747">
    <property type="component" value="Unassembled WGS sequence"/>
</dbReference>
<proteinExistence type="predicted"/>
<dbReference type="PIRSF" id="PIRSF028177">
    <property type="entry name" value="Polyketide_synth_Omtfrase_TcmP"/>
    <property type="match status" value="1"/>
</dbReference>
<evidence type="ECO:0000313" key="4">
    <source>
        <dbReference type="Proteomes" id="UP001501747"/>
    </source>
</evidence>
<organism evidence="3 4">
    <name type="scientific">Allokutzneria multivorans</name>
    <dbReference type="NCBI Taxonomy" id="1142134"/>
    <lineage>
        <taxon>Bacteria</taxon>
        <taxon>Bacillati</taxon>
        <taxon>Actinomycetota</taxon>
        <taxon>Actinomycetes</taxon>
        <taxon>Pseudonocardiales</taxon>
        <taxon>Pseudonocardiaceae</taxon>
        <taxon>Allokutzneria</taxon>
    </lineage>
</organism>
<dbReference type="InterPro" id="IPR016874">
    <property type="entry name" value="TcmP-like"/>
</dbReference>
<evidence type="ECO:0000256" key="1">
    <source>
        <dbReference type="ARBA" id="ARBA00022603"/>
    </source>
</evidence>
<evidence type="ECO:0000313" key="3">
    <source>
        <dbReference type="EMBL" id="GAA4012202.1"/>
    </source>
</evidence>
<sequence length="278" mass="30761">MVGMGREKITLTGTQETMLATLYGRALDSALPRPILGDAVSAEAVRRIDYDFRKTGITSATKSASVTLRAKTLDDWAREFLAANPECTVLHLACGLDTRAHRLAPPSARWFDVDFPDVVELRERLLPTPPGDYAMISSSVTDEAWLEQVPDDRPVLVVFEGLSMYLREEDGARLIRRVTESFPSGELLFDCFSSLGIRAQKLIPAVRNSGSTLHWGIDDPREIERLHPGLTCVNALRSVAVPGIELLPLPARIGLKVFSAIPALRDFGRIMRFRFTSA</sequence>
<dbReference type="EMBL" id="BAABAL010000014">
    <property type="protein sequence ID" value="GAA4012202.1"/>
    <property type="molecule type" value="Genomic_DNA"/>
</dbReference>
<dbReference type="PANTHER" id="PTHR43619:SF2">
    <property type="entry name" value="S-ADENOSYL-L-METHIONINE-DEPENDENT METHYLTRANSFERASES SUPERFAMILY PROTEIN"/>
    <property type="match status" value="1"/>
</dbReference>
<reference evidence="4" key="1">
    <citation type="journal article" date="2019" name="Int. J. Syst. Evol. Microbiol.">
        <title>The Global Catalogue of Microorganisms (GCM) 10K type strain sequencing project: providing services to taxonomists for standard genome sequencing and annotation.</title>
        <authorList>
            <consortium name="The Broad Institute Genomics Platform"/>
            <consortium name="The Broad Institute Genome Sequencing Center for Infectious Disease"/>
            <person name="Wu L."/>
            <person name="Ma J."/>
        </authorList>
    </citation>
    <scope>NUCLEOTIDE SEQUENCE [LARGE SCALE GENOMIC DNA]</scope>
    <source>
        <strain evidence="4">JCM 17342</strain>
    </source>
</reference>
<keyword evidence="1 3" id="KW-0489">Methyltransferase</keyword>
<evidence type="ECO:0000256" key="2">
    <source>
        <dbReference type="ARBA" id="ARBA00022679"/>
    </source>
</evidence>
<gene>
    <name evidence="3" type="ORF">GCM10022247_38430</name>
</gene>
<dbReference type="Gene3D" id="3.40.50.150">
    <property type="entry name" value="Vaccinia Virus protein VP39"/>
    <property type="match status" value="1"/>
</dbReference>